<reference evidence="1 2" key="1">
    <citation type="submission" date="2018-09" db="EMBL/GenBank/DDBJ databases">
        <title>The complete genome sequence of Neokomagataea tanensis NBRC 106556(T).</title>
        <authorList>
            <person name="Chua K.-O."/>
            <person name="See-Too W.-S."/>
            <person name="Hong K.-W."/>
            <person name="Yin W.-F."/>
            <person name="Chan K.-G."/>
        </authorList>
    </citation>
    <scope>NUCLEOTIDE SEQUENCE [LARGE SCALE GENOMIC DNA]</scope>
    <source>
        <strain evidence="2">AH13 \ NBRC 106556</strain>
    </source>
</reference>
<protein>
    <submittedName>
        <fullName evidence="1">Uncharacterized protein</fullName>
    </submittedName>
</protein>
<gene>
    <name evidence="1" type="ORF">D5366_02365</name>
</gene>
<evidence type="ECO:0000313" key="1">
    <source>
        <dbReference type="EMBL" id="QDH24292.1"/>
    </source>
</evidence>
<dbReference type="KEGG" id="ntn:D5366_02365"/>
<dbReference type="Proteomes" id="UP000317214">
    <property type="component" value="Chromosome"/>
</dbReference>
<dbReference type="EMBL" id="CP032485">
    <property type="protein sequence ID" value="QDH24292.1"/>
    <property type="molecule type" value="Genomic_DNA"/>
</dbReference>
<keyword evidence="2" id="KW-1185">Reference proteome</keyword>
<sequence length="68" mass="7728">MHLNSVKAGGLARASYNARDTTLDVRIRGFNLLQRKKARPVLTRFTKIQKKSYEKAPQMPPERIVCSA</sequence>
<dbReference type="AlphaFoldDB" id="A0A4Y6V2M4"/>
<organism evidence="1 2">
    <name type="scientific">Neokomagataea tanensis</name>
    <dbReference type="NCBI Taxonomy" id="661191"/>
    <lineage>
        <taxon>Bacteria</taxon>
        <taxon>Pseudomonadati</taxon>
        <taxon>Pseudomonadota</taxon>
        <taxon>Alphaproteobacteria</taxon>
        <taxon>Acetobacterales</taxon>
        <taxon>Acetobacteraceae</taxon>
        <taxon>Neokomagataea</taxon>
    </lineage>
</organism>
<evidence type="ECO:0000313" key="2">
    <source>
        <dbReference type="Proteomes" id="UP000317214"/>
    </source>
</evidence>
<proteinExistence type="predicted"/>
<name>A0A4Y6V2M4_9PROT</name>
<accession>A0A4Y6V2M4</accession>